<keyword evidence="2" id="KW-0472">Membrane</keyword>
<feature type="region of interest" description="Disordered" evidence="1">
    <location>
        <begin position="1"/>
        <end position="24"/>
    </location>
</feature>
<feature type="transmembrane region" description="Helical" evidence="2">
    <location>
        <begin position="58"/>
        <end position="76"/>
    </location>
</feature>
<name>A0A9P5TTY8_GYMJU</name>
<dbReference type="Proteomes" id="UP000724874">
    <property type="component" value="Unassembled WGS sequence"/>
</dbReference>
<evidence type="ECO:0000313" key="3">
    <source>
        <dbReference type="EMBL" id="KAF8911655.1"/>
    </source>
</evidence>
<dbReference type="AlphaFoldDB" id="A0A9P5TTY8"/>
<dbReference type="EMBL" id="JADNYJ010000004">
    <property type="protein sequence ID" value="KAF8911655.1"/>
    <property type="molecule type" value="Genomic_DNA"/>
</dbReference>
<dbReference type="OrthoDB" id="5570013at2759"/>
<proteinExistence type="predicted"/>
<comment type="caution">
    <text evidence="3">The sequence shown here is derived from an EMBL/GenBank/DDBJ whole genome shotgun (WGS) entry which is preliminary data.</text>
</comment>
<keyword evidence="4" id="KW-1185">Reference proteome</keyword>
<reference evidence="3" key="1">
    <citation type="submission" date="2020-11" db="EMBL/GenBank/DDBJ databases">
        <authorList>
            <consortium name="DOE Joint Genome Institute"/>
            <person name="Ahrendt S."/>
            <person name="Riley R."/>
            <person name="Andreopoulos W."/>
            <person name="LaButti K."/>
            <person name="Pangilinan J."/>
            <person name="Ruiz-duenas F.J."/>
            <person name="Barrasa J.M."/>
            <person name="Sanchez-Garcia M."/>
            <person name="Camarero S."/>
            <person name="Miyauchi S."/>
            <person name="Serrano A."/>
            <person name="Linde D."/>
            <person name="Babiker R."/>
            <person name="Drula E."/>
            <person name="Ayuso-Fernandez I."/>
            <person name="Pacheco R."/>
            <person name="Padilla G."/>
            <person name="Ferreira P."/>
            <person name="Barriuso J."/>
            <person name="Kellner H."/>
            <person name="Castanera R."/>
            <person name="Alfaro M."/>
            <person name="Ramirez L."/>
            <person name="Pisabarro A.G."/>
            <person name="Kuo A."/>
            <person name="Tritt A."/>
            <person name="Lipzen A."/>
            <person name="He G."/>
            <person name="Yan M."/>
            <person name="Ng V."/>
            <person name="Cullen D."/>
            <person name="Martin F."/>
            <person name="Rosso M.-N."/>
            <person name="Henrissat B."/>
            <person name="Hibbett D."/>
            <person name="Martinez A.T."/>
            <person name="Grigoriev I.V."/>
        </authorList>
    </citation>
    <scope>NUCLEOTIDE SEQUENCE</scope>
    <source>
        <strain evidence="3">AH 44721</strain>
    </source>
</reference>
<gene>
    <name evidence="3" type="ORF">CPB84DRAFT_1762498</name>
</gene>
<keyword evidence="2" id="KW-1133">Transmembrane helix</keyword>
<protein>
    <submittedName>
        <fullName evidence="3">Uncharacterized protein</fullName>
    </submittedName>
</protein>
<organism evidence="3 4">
    <name type="scientific">Gymnopilus junonius</name>
    <name type="common">Spectacular rustgill mushroom</name>
    <name type="synonym">Gymnopilus spectabilis subsp. junonius</name>
    <dbReference type="NCBI Taxonomy" id="109634"/>
    <lineage>
        <taxon>Eukaryota</taxon>
        <taxon>Fungi</taxon>
        <taxon>Dikarya</taxon>
        <taxon>Basidiomycota</taxon>
        <taxon>Agaricomycotina</taxon>
        <taxon>Agaricomycetes</taxon>
        <taxon>Agaricomycetidae</taxon>
        <taxon>Agaricales</taxon>
        <taxon>Agaricineae</taxon>
        <taxon>Hymenogastraceae</taxon>
        <taxon>Gymnopilus</taxon>
    </lineage>
</organism>
<keyword evidence="2" id="KW-0812">Transmembrane</keyword>
<evidence type="ECO:0000256" key="1">
    <source>
        <dbReference type="SAM" id="MobiDB-lite"/>
    </source>
</evidence>
<evidence type="ECO:0000313" key="4">
    <source>
        <dbReference type="Proteomes" id="UP000724874"/>
    </source>
</evidence>
<accession>A0A9P5TTY8</accession>
<sequence length="488" mass="53088">MSYSPIAPLDPKGPEQGLGKAEVEPLSASTLPASSYAQEYGHHHGPAHRERRRVGRRVFHFLVAGTFVWLLLSFLAKGSFHGWIRHHRHRETWTQLGKMDGDYEYVIPGDVVIDECVQGGDWTPSEFSSAVEFPGQEADAYPFHYEAETSFDLPLSSDTLFFISRGRLHSGSVRVATSSDQAEDTATVNIIVRYNHDYLLDSTKACLLSRHEGEKGVGLFTPEWRRGRRFPGRDGQIRYELSVVLPELSVEALPLTIKNFETDIVNSAHFLEDLNGKVFFDSLLLKGSNGPVHAKSVNSTTVEVHASNAPIYGKFNTTSSLVLETSNGPIFVDVGLESDADGSSPTFKAHTSNGKIEAHTSLTSASGSGGSFEVTTSTSNAPLVVTFPASPVDSKLNLKGSTSNAQAAVFLHPAYEGSFDLHTSLARPSVNRNPEVEDPTGQGRKRVLEISNYGRPSTTGNVYWGAGERKSEGSVVVRTSISPVVLAL</sequence>
<evidence type="ECO:0000256" key="2">
    <source>
        <dbReference type="SAM" id="Phobius"/>
    </source>
</evidence>